<dbReference type="EMBL" id="HF935724">
    <property type="protein sequence ID" value="CCX32120.1"/>
    <property type="molecule type" value="Genomic_DNA"/>
</dbReference>
<feature type="compositionally biased region" description="Polar residues" evidence="1">
    <location>
        <begin position="1"/>
        <end position="20"/>
    </location>
</feature>
<evidence type="ECO:0000313" key="2">
    <source>
        <dbReference type="EMBL" id="CCX32120.1"/>
    </source>
</evidence>
<evidence type="ECO:0000256" key="1">
    <source>
        <dbReference type="SAM" id="MobiDB-lite"/>
    </source>
</evidence>
<name>U4LS13_PYROM</name>
<protein>
    <submittedName>
        <fullName evidence="2">Uncharacterized protein</fullName>
    </submittedName>
</protein>
<accession>U4LS13</accession>
<keyword evidence="3" id="KW-1185">Reference proteome</keyword>
<sequence length="32" mass="3601">MTQRPRQPDKTPTSRPNKPNLQPRPTIASDGD</sequence>
<dbReference type="Proteomes" id="UP000018144">
    <property type="component" value="Unassembled WGS sequence"/>
</dbReference>
<dbReference type="AlphaFoldDB" id="U4LS13"/>
<evidence type="ECO:0000313" key="3">
    <source>
        <dbReference type="Proteomes" id="UP000018144"/>
    </source>
</evidence>
<reference evidence="2 3" key="1">
    <citation type="journal article" date="2013" name="PLoS Genet.">
        <title>The genome and development-dependent transcriptomes of Pyronema confluens: a window into fungal evolution.</title>
        <authorList>
            <person name="Traeger S."/>
            <person name="Altegoer F."/>
            <person name="Freitag M."/>
            <person name="Gabaldon T."/>
            <person name="Kempken F."/>
            <person name="Kumar A."/>
            <person name="Marcet-Houben M."/>
            <person name="Poggeler S."/>
            <person name="Stajich J.E."/>
            <person name="Nowrousian M."/>
        </authorList>
    </citation>
    <scope>NUCLEOTIDE SEQUENCE [LARGE SCALE GENOMIC DNA]</scope>
    <source>
        <strain evidence="3">CBS 100304</strain>
        <tissue evidence="2">Vegetative mycelium</tissue>
    </source>
</reference>
<feature type="region of interest" description="Disordered" evidence="1">
    <location>
        <begin position="1"/>
        <end position="32"/>
    </location>
</feature>
<proteinExistence type="predicted"/>
<gene>
    <name evidence="2" type="ORF">PCON_12390</name>
</gene>
<organism evidence="2 3">
    <name type="scientific">Pyronema omphalodes (strain CBS 100304)</name>
    <name type="common">Pyronema confluens</name>
    <dbReference type="NCBI Taxonomy" id="1076935"/>
    <lineage>
        <taxon>Eukaryota</taxon>
        <taxon>Fungi</taxon>
        <taxon>Dikarya</taxon>
        <taxon>Ascomycota</taxon>
        <taxon>Pezizomycotina</taxon>
        <taxon>Pezizomycetes</taxon>
        <taxon>Pezizales</taxon>
        <taxon>Pyronemataceae</taxon>
        <taxon>Pyronema</taxon>
    </lineage>
</organism>